<dbReference type="GO" id="GO:0005634">
    <property type="term" value="C:nucleus"/>
    <property type="evidence" value="ECO:0007669"/>
    <property type="project" value="TreeGrafter"/>
</dbReference>
<dbReference type="GO" id="GO:0075523">
    <property type="term" value="P:viral translational frameshifting"/>
    <property type="evidence" value="ECO:0007669"/>
    <property type="project" value="UniProtKB-KW"/>
</dbReference>
<dbReference type="GO" id="GO:0008073">
    <property type="term" value="F:ornithine decarboxylase inhibitor activity"/>
    <property type="evidence" value="ECO:0007669"/>
    <property type="project" value="InterPro"/>
</dbReference>
<dbReference type="Gene3D" id="3.40.630.60">
    <property type="match status" value="1"/>
</dbReference>
<reference evidence="6" key="1">
    <citation type="submission" date="2022-07" db="EMBL/GenBank/DDBJ databases">
        <title>Phylogenomic reconstructions and comparative analyses of Kickxellomycotina fungi.</title>
        <authorList>
            <person name="Reynolds N.K."/>
            <person name="Stajich J.E."/>
            <person name="Barry K."/>
            <person name="Grigoriev I.V."/>
            <person name="Crous P."/>
            <person name="Smith M.E."/>
        </authorList>
    </citation>
    <scope>NUCLEOTIDE SEQUENCE</scope>
    <source>
        <strain evidence="6">BCRC 34489</strain>
    </source>
</reference>
<dbReference type="EMBL" id="JANBUM010000231">
    <property type="protein sequence ID" value="KAJ2780887.1"/>
    <property type="molecule type" value="Genomic_DNA"/>
</dbReference>
<evidence type="ECO:0000256" key="2">
    <source>
        <dbReference type="ARBA" id="ARBA00008796"/>
    </source>
</evidence>
<dbReference type="AlphaFoldDB" id="A0A9W8HFF4"/>
<comment type="similarity">
    <text evidence="2">Belongs to the ODC antizyme family.</text>
</comment>
<evidence type="ECO:0000256" key="4">
    <source>
        <dbReference type="ARBA" id="ARBA00017712"/>
    </source>
</evidence>
<dbReference type="InterPro" id="IPR038581">
    <property type="entry name" value="ODC_AZ_sf"/>
</dbReference>
<evidence type="ECO:0000313" key="7">
    <source>
        <dbReference type="Proteomes" id="UP001140172"/>
    </source>
</evidence>
<evidence type="ECO:0000256" key="3">
    <source>
        <dbReference type="ARBA" id="ARBA00011486"/>
    </source>
</evidence>
<organism evidence="6 7">
    <name type="scientific">Coemansia interrupta</name>
    <dbReference type="NCBI Taxonomy" id="1126814"/>
    <lineage>
        <taxon>Eukaryota</taxon>
        <taxon>Fungi</taxon>
        <taxon>Fungi incertae sedis</taxon>
        <taxon>Zoopagomycota</taxon>
        <taxon>Kickxellomycotina</taxon>
        <taxon>Kickxellomycetes</taxon>
        <taxon>Kickxellales</taxon>
        <taxon>Kickxellaceae</taxon>
        <taxon>Coemansia</taxon>
    </lineage>
</organism>
<dbReference type="PANTHER" id="PTHR10279:SF10">
    <property type="entry name" value="ORNITHINE DECARBOXYLASE ANTIZYME"/>
    <property type="match status" value="1"/>
</dbReference>
<gene>
    <name evidence="6" type="ORF">GGI15_003390</name>
</gene>
<dbReference type="InterPro" id="IPR016181">
    <property type="entry name" value="Acyl_CoA_acyltransferase"/>
</dbReference>
<evidence type="ECO:0000256" key="5">
    <source>
        <dbReference type="ARBA" id="ARBA00022758"/>
    </source>
</evidence>
<sequence>MMLFTLANHDASVSSDALSSVDDNKPNSIYGGSVQPAATTTTTTASLFDLHDLPASSSSMDSSMTEVFGESLLDTAEDSSDSSGGEYEESFYMLENATAAAHNLFPAECCVEQIRVVFLTGLGIVPSLAAAAVGVWGGRPGSLSSSSSDDDDAETTPAAPCVLLQEEFSLKLAADVQREVFPHGIPSQGVIKAGAACISASVLFRATACRPCVPWEGFIVDDVLFVRVPMFSASEAHFRTAVMALIELAEDVLGCASIMIAVPKSLGVSSSSADSSSSSSAAAAAAAASLVRAFMYSGFELVSPMLYQPSDAYVLLGYDAM</sequence>
<comment type="subunit">
    <text evidence="3">Interacts with ODC and thereby sterically blocks ODC homodimerization.</text>
</comment>
<dbReference type="SUPFAM" id="SSF55729">
    <property type="entry name" value="Acyl-CoA N-acyltransferases (Nat)"/>
    <property type="match status" value="1"/>
</dbReference>
<accession>A0A9W8HFF4</accession>
<evidence type="ECO:0000313" key="6">
    <source>
        <dbReference type="EMBL" id="KAJ2780887.1"/>
    </source>
</evidence>
<dbReference type="GO" id="GO:0005737">
    <property type="term" value="C:cytoplasm"/>
    <property type="evidence" value="ECO:0007669"/>
    <property type="project" value="TreeGrafter"/>
</dbReference>
<dbReference type="GO" id="GO:0045732">
    <property type="term" value="P:positive regulation of protein catabolic process"/>
    <property type="evidence" value="ECO:0007669"/>
    <property type="project" value="TreeGrafter"/>
</dbReference>
<evidence type="ECO:0000256" key="1">
    <source>
        <dbReference type="ARBA" id="ARBA00002307"/>
    </source>
</evidence>
<dbReference type="OrthoDB" id="5959761at2759"/>
<keyword evidence="7" id="KW-1185">Reference proteome</keyword>
<name>A0A9W8HFF4_9FUNG</name>
<comment type="caution">
    <text evidence="6">The sequence shown here is derived from an EMBL/GenBank/DDBJ whole genome shotgun (WGS) entry which is preliminary data.</text>
</comment>
<comment type="function">
    <text evidence="1">Ornithine decarboxylase (ODC) antizyme protein that negatively regulates ODC activity and intracellular polyamine biosynthesis in response to increased intracellular polyamine levels. Binds to ODC monomers, inhibiting the assembly of the functional ODC homodimer, and targets the monomers for ubiquitin-independent proteolytic destruction by the 26S proteasome.</text>
</comment>
<dbReference type="Pfam" id="PF02100">
    <property type="entry name" value="ODC_AZ"/>
    <property type="match status" value="1"/>
</dbReference>
<proteinExistence type="inferred from homology"/>
<protein>
    <recommendedName>
        <fullName evidence="4">Ornithine decarboxylase antizyme</fullName>
    </recommendedName>
</protein>
<dbReference type="InterPro" id="IPR002993">
    <property type="entry name" value="ODC_AZ"/>
</dbReference>
<dbReference type="PANTHER" id="PTHR10279">
    <property type="entry name" value="ORNITHINE DECARBOXYLASE ANTIZYME"/>
    <property type="match status" value="1"/>
</dbReference>
<dbReference type="Proteomes" id="UP001140172">
    <property type="component" value="Unassembled WGS sequence"/>
</dbReference>
<keyword evidence="5" id="KW-0688">Ribosomal frameshifting</keyword>